<dbReference type="InterPro" id="IPR051788">
    <property type="entry name" value="MFS_Transporter"/>
</dbReference>
<keyword evidence="3" id="KW-0813">Transport</keyword>
<evidence type="ECO:0000256" key="1">
    <source>
        <dbReference type="ARBA" id="ARBA00004127"/>
    </source>
</evidence>
<evidence type="ECO:0000313" key="7">
    <source>
        <dbReference type="EMBL" id="PYH85669.1"/>
    </source>
</evidence>
<evidence type="ECO:0008006" key="9">
    <source>
        <dbReference type="Google" id="ProtNLM"/>
    </source>
</evidence>
<evidence type="ECO:0000313" key="8">
    <source>
        <dbReference type="Proteomes" id="UP000248340"/>
    </source>
</evidence>
<protein>
    <recommendedName>
        <fullName evidence="9">Major facilitator superfamily (MFS) profile domain-containing protein</fullName>
    </recommendedName>
</protein>
<dbReference type="PANTHER" id="PTHR23514">
    <property type="entry name" value="BYPASS OF STOP CODON PROTEIN 6"/>
    <property type="match status" value="1"/>
</dbReference>
<keyword evidence="8" id="KW-1185">Reference proteome</keyword>
<dbReference type="STRING" id="1448315.A0A319CMP6"/>
<name>A0A319CMP6_9EURO</name>
<reference evidence="7 8" key="1">
    <citation type="submission" date="2016-12" db="EMBL/GenBank/DDBJ databases">
        <title>The genomes of Aspergillus section Nigri reveals drivers in fungal speciation.</title>
        <authorList>
            <consortium name="DOE Joint Genome Institute"/>
            <person name="Vesth T.C."/>
            <person name="Nybo J."/>
            <person name="Theobald S."/>
            <person name="Brandl J."/>
            <person name="Frisvad J.C."/>
            <person name="Nielsen K.F."/>
            <person name="Lyhne E.K."/>
            <person name="Kogle M.E."/>
            <person name="Kuo A."/>
            <person name="Riley R."/>
            <person name="Clum A."/>
            <person name="Nolan M."/>
            <person name="Lipzen A."/>
            <person name="Salamov A."/>
            <person name="Henrissat B."/>
            <person name="Wiebenga A."/>
            <person name="De Vries R.P."/>
            <person name="Grigoriev I.V."/>
            <person name="Mortensen U.H."/>
            <person name="Andersen M.R."/>
            <person name="Baker S.E."/>
        </authorList>
    </citation>
    <scope>NUCLEOTIDE SEQUENCE [LARGE SCALE GENOMIC DNA]</scope>
    <source>
        <strain evidence="7 8">CBS 121591</strain>
    </source>
</reference>
<gene>
    <name evidence="7" type="ORF">BO82DRAFT_429168</name>
</gene>
<dbReference type="OrthoDB" id="413079at2759"/>
<keyword evidence="5" id="KW-1133">Transmembrane helix</keyword>
<keyword evidence="4" id="KW-0812">Transmembrane</keyword>
<evidence type="ECO:0000256" key="4">
    <source>
        <dbReference type="ARBA" id="ARBA00022692"/>
    </source>
</evidence>
<dbReference type="GO" id="GO:0012505">
    <property type="term" value="C:endomembrane system"/>
    <property type="evidence" value="ECO:0007669"/>
    <property type="project" value="UniProtKB-SubCell"/>
</dbReference>
<evidence type="ECO:0000256" key="3">
    <source>
        <dbReference type="ARBA" id="ARBA00022448"/>
    </source>
</evidence>
<sequence length="108" mass="11319">MGKWSNSTIPPVVTIFLAKTELVVAMAMILDPTRLASVPASPAPENDTPPSHAVTVAPAVERRLGRRGVAFIGPACHLLAFAVISTRPPFPVLVIMYIFVGLGSGKGS</sequence>
<evidence type="ECO:0000256" key="6">
    <source>
        <dbReference type="ARBA" id="ARBA00023136"/>
    </source>
</evidence>
<organism evidence="7 8">
    <name type="scientific">Aspergillus uvarum CBS 121591</name>
    <dbReference type="NCBI Taxonomy" id="1448315"/>
    <lineage>
        <taxon>Eukaryota</taxon>
        <taxon>Fungi</taxon>
        <taxon>Dikarya</taxon>
        <taxon>Ascomycota</taxon>
        <taxon>Pezizomycotina</taxon>
        <taxon>Eurotiomycetes</taxon>
        <taxon>Eurotiomycetidae</taxon>
        <taxon>Eurotiales</taxon>
        <taxon>Aspergillaceae</taxon>
        <taxon>Aspergillus</taxon>
        <taxon>Aspergillus subgen. Circumdati</taxon>
    </lineage>
</organism>
<dbReference type="GO" id="GO:0016020">
    <property type="term" value="C:membrane"/>
    <property type="evidence" value="ECO:0007669"/>
    <property type="project" value="TreeGrafter"/>
</dbReference>
<comment type="subcellular location">
    <subcellularLocation>
        <location evidence="1">Endomembrane system</location>
        <topology evidence="1">Multi-pass membrane protein</topology>
    </subcellularLocation>
</comment>
<keyword evidence="6" id="KW-0472">Membrane</keyword>
<dbReference type="GeneID" id="37143250"/>
<evidence type="ECO:0000256" key="2">
    <source>
        <dbReference type="ARBA" id="ARBA00008335"/>
    </source>
</evidence>
<dbReference type="PANTHER" id="PTHR23514:SF3">
    <property type="entry name" value="BYPASS OF STOP CODON PROTEIN 6"/>
    <property type="match status" value="1"/>
</dbReference>
<proteinExistence type="inferred from homology"/>
<dbReference type="EMBL" id="KZ821679">
    <property type="protein sequence ID" value="PYH85669.1"/>
    <property type="molecule type" value="Genomic_DNA"/>
</dbReference>
<dbReference type="RefSeq" id="XP_025495869.1">
    <property type="nucleotide sequence ID" value="XM_025640508.1"/>
</dbReference>
<evidence type="ECO:0000256" key="5">
    <source>
        <dbReference type="ARBA" id="ARBA00022989"/>
    </source>
</evidence>
<dbReference type="Proteomes" id="UP000248340">
    <property type="component" value="Unassembled WGS sequence"/>
</dbReference>
<dbReference type="AlphaFoldDB" id="A0A319CMP6"/>
<comment type="similarity">
    <text evidence="2">Belongs to the major facilitator superfamily.</text>
</comment>
<dbReference type="VEuPathDB" id="FungiDB:BO82DRAFT_429168"/>
<accession>A0A319CMP6</accession>